<protein>
    <submittedName>
        <fullName evidence="1">Uncharacterized protein</fullName>
    </submittedName>
</protein>
<keyword evidence="2" id="KW-1185">Reference proteome</keyword>
<dbReference type="KEGG" id="hch:HCH_04529"/>
<proteinExistence type="predicted"/>
<sequence length="96" mass="11144">MISVKSPLNARNQNETCYLHNKTATLVREYHMHNQQQLETFSDIELMRLEELVVMNFDASDEDSLRDSLDFLHSIERELGYRGLTESFGLNHSQAA</sequence>
<dbReference type="EMBL" id="CP000155">
    <property type="protein sequence ID" value="ABC31228.1"/>
    <property type="molecule type" value="Genomic_DNA"/>
</dbReference>
<gene>
    <name evidence="1" type="ordered locus">HCH_04529</name>
</gene>
<evidence type="ECO:0000313" key="2">
    <source>
        <dbReference type="Proteomes" id="UP000000238"/>
    </source>
</evidence>
<dbReference type="HOGENOM" id="CLU_2355795_0_0_6"/>
<accession>Q2SDP6</accession>
<reference evidence="1 2" key="1">
    <citation type="journal article" date="2005" name="Nucleic Acids Res.">
        <title>Genomic blueprint of Hahella chejuensis, a marine microbe producing an algicidal agent.</title>
        <authorList>
            <person name="Jeong H."/>
            <person name="Yim J.H."/>
            <person name="Lee C."/>
            <person name="Choi S.-H."/>
            <person name="Park Y.K."/>
            <person name="Yoon S.H."/>
            <person name="Hur C.-G."/>
            <person name="Kang H.-Y."/>
            <person name="Kim D."/>
            <person name="Lee H.H."/>
            <person name="Park K.H."/>
            <person name="Park S.-H."/>
            <person name="Park H.-S."/>
            <person name="Lee H.K."/>
            <person name="Oh T.K."/>
            <person name="Kim J.F."/>
        </authorList>
    </citation>
    <scope>NUCLEOTIDE SEQUENCE [LARGE SCALE GENOMIC DNA]</scope>
    <source>
        <strain evidence="1 2">KCTC 2396</strain>
    </source>
</reference>
<name>Q2SDP6_HAHCH</name>
<dbReference type="OrthoDB" id="9874445at2"/>
<dbReference type="AlphaFoldDB" id="Q2SDP6"/>
<evidence type="ECO:0000313" key="1">
    <source>
        <dbReference type="EMBL" id="ABC31228.1"/>
    </source>
</evidence>
<dbReference type="Proteomes" id="UP000000238">
    <property type="component" value="Chromosome"/>
</dbReference>
<organism evidence="1 2">
    <name type="scientific">Hahella chejuensis (strain KCTC 2396)</name>
    <dbReference type="NCBI Taxonomy" id="349521"/>
    <lineage>
        <taxon>Bacteria</taxon>
        <taxon>Pseudomonadati</taxon>
        <taxon>Pseudomonadota</taxon>
        <taxon>Gammaproteobacteria</taxon>
        <taxon>Oceanospirillales</taxon>
        <taxon>Hahellaceae</taxon>
        <taxon>Hahella</taxon>
    </lineage>
</organism>
<dbReference type="RefSeq" id="WP_011398295.1">
    <property type="nucleotide sequence ID" value="NC_007645.1"/>
</dbReference>